<evidence type="ECO:0000313" key="3">
    <source>
        <dbReference type="EMBL" id="RRT58376.1"/>
    </source>
</evidence>
<accession>A0A426Z326</accession>
<feature type="region of interest" description="Disordered" evidence="2">
    <location>
        <begin position="300"/>
        <end position="322"/>
    </location>
</feature>
<dbReference type="Proteomes" id="UP000287651">
    <property type="component" value="Unassembled WGS sequence"/>
</dbReference>
<sequence>MFVSRAIRSLTEEWLVEAGLSPASRGHDARQSPDQRGVSRSYALRPSSNTFASACTAREDPIGQRKKDQRKSPRKADKAAAKGKSPADISEEPPALRRRLKSMRELCSANARVNGQDYHTIQMCNLPERAFDAPLEPDLRPLTYGMPVWQSGEASATYIRGMLIPRLATDLYTLPSEVLMDGATKAMVLFASEAQSLAEHLRVELDEEQLDDSKGQLRGVRAQVRQMETELLDLARSKDALREELLRRAIEDYKKSPGFKMGLMRMGRVSLEYRYQLVLARLQARHPEVKIELDPFVSLPEDDDVPMADEQPFDDSLPPPKE</sequence>
<feature type="compositionally biased region" description="Acidic residues" evidence="2">
    <location>
        <begin position="300"/>
        <end position="313"/>
    </location>
</feature>
<evidence type="ECO:0000313" key="4">
    <source>
        <dbReference type="Proteomes" id="UP000287651"/>
    </source>
</evidence>
<dbReference type="AlphaFoldDB" id="A0A426Z326"/>
<keyword evidence="1" id="KW-0175">Coiled coil</keyword>
<evidence type="ECO:0000256" key="2">
    <source>
        <dbReference type="SAM" id="MobiDB-lite"/>
    </source>
</evidence>
<gene>
    <name evidence="3" type="ORF">B296_00038443</name>
</gene>
<reference evidence="3 4" key="1">
    <citation type="journal article" date="2014" name="Agronomy (Basel)">
        <title>A Draft Genome Sequence for Ensete ventricosum, the Drought-Tolerant Tree Against Hunger.</title>
        <authorList>
            <person name="Harrison J."/>
            <person name="Moore K.A."/>
            <person name="Paszkiewicz K."/>
            <person name="Jones T."/>
            <person name="Grant M."/>
            <person name="Ambacheew D."/>
            <person name="Muzemil S."/>
            <person name="Studholme D.J."/>
        </authorList>
    </citation>
    <scope>NUCLEOTIDE SEQUENCE [LARGE SCALE GENOMIC DNA]</scope>
</reference>
<organism evidence="3 4">
    <name type="scientific">Ensete ventricosum</name>
    <name type="common">Abyssinian banana</name>
    <name type="synonym">Musa ensete</name>
    <dbReference type="NCBI Taxonomy" id="4639"/>
    <lineage>
        <taxon>Eukaryota</taxon>
        <taxon>Viridiplantae</taxon>
        <taxon>Streptophyta</taxon>
        <taxon>Embryophyta</taxon>
        <taxon>Tracheophyta</taxon>
        <taxon>Spermatophyta</taxon>
        <taxon>Magnoliopsida</taxon>
        <taxon>Liliopsida</taxon>
        <taxon>Zingiberales</taxon>
        <taxon>Musaceae</taxon>
        <taxon>Ensete</taxon>
    </lineage>
</organism>
<feature type="compositionally biased region" description="Basic and acidic residues" evidence="2">
    <location>
        <begin position="57"/>
        <end position="80"/>
    </location>
</feature>
<name>A0A426Z326_ENSVE</name>
<protein>
    <submittedName>
        <fullName evidence="3">Uncharacterized protein</fullName>
    </submittedName>
</protein>
<feature type="region of interest" description="Disordered" evidence="2">
    <location>
        <begin position="19"/>
        <end position="95"/>
    </location>
</feature>
<evidence type="ECO:0000256" key="1">
    <source>
        <dbReference type="SAM" id="Coils"/>
    </source>
</evidence>
<feature type="coiled-coil region" evidence="1">
    <location>
        <begin position="191"/>
        <end position="244"/>
    </location>
</feature>
<comment type="caution">
    <text evidence="3">The sequence shown here is derived from an EMBL/GenBank/DDBJ whole genome shotgun (WGS) entry which is preliminary data.</text>
</comment>
<dbReference type="EMBL" id="AMZH03008719">
    <property type="protein sequence ID" value="RRT58376.1"/>
    <property type="molecule type" value="Genomic_DNA"/>
</dbReference>
<proteinExistence type="predicted"/>